<accession>A0A1N6XDW9</accession>
<evidence type="ECO:0000313" key="3">
    <source>
        <dbReference type="Proteomes" id="UP000186914"/>
    </source>
</evidence>
<sequence>MDGTVGIDARTVFAWLLVLVLAILSWLFVEPFLSWLLATGFLAFVFFPLHRRLENRIGARLSAGLVIWGVTPVAVTDDYLRAVIIDQQSETHSAVVFLSVVGGTTFSARWDRSSGQFSSDCSKRAWK</sequence>
<organism evidence="2 3">
    <name type="scientific">Haladaptatus litoreus</name>
    <dbReference type="NCBI Taxonomy" id="553468"/>
    <lineage>
        <taxon>Archaea</taxon>
        <taxon>Methanobacteriati</taxon>
        <taxon>Methanobacteriota</taxon>
        <taxon>Stenosarchaea group</taxon>
        <taxon>Halobacteria</taxon>
        <taxon>Halobacteriales</taxon>
        <taxon>Haladaptataceae</taxon>
        <taxon>Haladaptatus</taxon>
    </lineage>
</organism>
<dbReference type="Proteomes" id="UP000186914">
    <property type="component" value="Unassembled WGS sequence"/>
</dbReference>
<dbReference type="EMBL" id="FTNO01000001">
    <property type="protein sequence ID" value="SIR00546.1"/>
    <property type="molecule type" value="Genomic_DNA"/>
</dbReference>
<evidence type="ECO:0000256" key="1">
    <source>
        <dbReference type="SAM" id="Phobius"/>
    </source>
</evidence>
<dbReference type="OrthoDB" id="137390at2157"/>
<proteinExistence type="predicted"/>
<evidence type="ECO:0000313" key="2">
    <source>
        <dbReference type="EMBL" id="SIR00546.1"/>
    </source>
</evidence>
<keyword evidence="3" id="KW-1185">Reference proteome</keyword>
<name>A0A1N6XDW9_9EURY</name>
<gene>
    <name evidence="2" type="ORF">SAMN05421858_1095</name>
</gene>
<dbReference type="RefSeq" id="WP_076428666.1">
    <property type="nucleotide sequence ID" value="NZ_FTNO01000001.1"/>
</dbReference>
<feature type="transmembrane region" description="Helical" evidence="1">
    <location>
        <begin position="35"/>
        <end position="53"/>
    </location>
</feature>
<dbReference type="AlphaFoldDB" id="A0A1N6XDW9"/>
<reference evidence="3" key="1">
    <citation type="submission" date="2017-01" db="EMBL/GenBank/DDBJ databases">
        <authorList>
            <person name="Varghese N."/>
            <person name="Submissions S."/>
        </authorList>
    </citation>
    <scope>NUCLEOTIDE SEQUENCE [LARGE SCALE GENOMIC DNA]</scope>
    <source>
        <strain evidence="3">CGMCC 1.7737</strain>
    </source>
</reference>
<protein>
    <submittedName>
        <fullName evidence="2">Uncharacterized protein</fullName>
    </submittedName>
</protein>
<keyword evidence="1" id="KW-0812">Transmembrane</keyword>
<feature type="transmembrane region" description="Helical" evidence="1">
    <location>
        <begin position="12"/>
        <end position="29"/>
    </location>
</feature>
<keyword evidence="1" id="KW-1133">Transmembrane helix</keyword>
<keyword evidence="1" id="KW-0472">Membrane</keyword>